<dbReference type="Proteomes" id="UP000078529">
    <property type="component" value="Unassembled WGS sequence"/>
</dbReference>
<dbReference type="Proteomes" id="UP000078272">
    <property type="component" value="Unassembled WGS sequence"/>
</dbReference>
<sequence length="68" mass="7164">MNDTKDWWKSKTVWGALVSMGASLAALRGFELDGLSQDQLAGTLAALASAIGAAVAILGRFQARSEIR</sequence>
<evidence type="ECO:0000313" key="3">
    <source>
        <dbReference type="EMBL" id="KTR04952.1"/>
    </source>
</evidence>
<organism evidence="3 5">
    <name type="scientific">Aureimonas ureilytica</name>
    <dbReference type="NCBI Taxonomy" id="401562"/>
    <lineage>
        <taxon>Bacteria</taxon>
        <taxon>Pseudomonadati</taxon>
        <taxon>Pseudomonadota</taxon>
        <taxon>Alphaproteobacteria</taxon>
        <taxon>Hyphomicrobiales</taxon>
        <taxon>Aurantimonadaceae</taxon>
        <taxon>Aureimonas</taxon>
    </lineage>
</organism>
<feature type="transmembrane region" description="Helical" evidence="1">
    <location>
        <begin position="42"/>
        <end position="61"/>
    </location>
</feature>
<protein>
    <recommendedName>
        <fullName evidence="6">Holin</fullName>
    </recommendedName>
</protein>
<name>A0A175RQ16_9HYPH</name>
<keyword evidence="5" id="KW-1185">Reference proteome</keyword>
<dbReference type="AlphaFoldDB" id="A0A175RQ16"/>
<dbReference type="OrthoDB" id="7508901at2"/>
<keyword evidence="1" id="KW-0472">Membrane</keyword>
<evidence type="ECO:0000313" key="4">
    <source>
        <dbReference type="Proteomes" id="UP000078272"/>
    </source>
</evidence>
<gene>
    <name evidence="2" type="ORF">NS226_20140</name>
    <name evidence="3" type="ORF">NS365_12990</name>
</gene>
<keyword evidence="1" id="KW-1133">Transmembrane helix</keyword>
<dbReference type="RefSeq" id="WP_058600711.1">
    <property type="nucleotide sequence ID" value="NZ_LDPZ01000061.1"/>
</dbReference>
<accession>A0A175RQ16</accession>
<proteinExistence type="predicted"/>
<evidence type="ECO:0000313" key="2">
    <source>
        <dbReference type="EMBL" id="KTQ85335.1"/>
    </source>
</evidence>
<evidence type="ECO:0000256" key="1">
    <source>
        <dbReference type="SAM" id="Phobius"/>
    </source>
</evidence>
<dbReference type="EMBL" id="LDQA01000028">
    <property type="protein sequence ID" value="KTR04952.1"/>
    <property type="molecule type" value="Genomic_DNA"/>
</dbReference>
<dbReference type="PATRIC" id="fig|401562.3.peg.4451"/>
<evidence type="ECO:0000313" key="5">
    <source>
        <dbReference type="Proteomes" id="UP000078529"/>
    </source>
</evidence>
<keyword evidence="1" id="KW-0812">Transmembrane</keyword>
<comment type="caution">
    <text evidence="3">The sequence shown here is derived from an EMBL/GenBank/DDBJ whole genome shotgun (WGS) entry which is preliminary data.</text>
</comment>
<reference evidence="4 5" key="1">
    <citation type="journal article" date="2016" name="Front. Microbiol.">
        <title>Genomic Resource of Rice Seed Associated Bacteria.</title>
        <authorList>
            <person name="Midha S."/>
            <person name="Bansal K."/>
            <person name="Sharma S."/>
            <person name="Kumar N."/>
            <person name="Patil P.P."/>
            <person name="Chaudhry V."/>
            <person name="Patil P.B."/>
        </authorList>
    </citation>
    <scope>NUCLEOTIDE SEQUENCE [LARGE SCALE GENOMIC DNA]</scope>
    <source>
        <strain evidence="2 4">NS226</strain>
        <strain evidence="3 5">NS365</strain>
    </source>
</reference>
<dbReference type="EMBL" id="LDPZ01000061">
    <property type="protein sequence ID" value="KTQ85335.1"/>
    <property type="molecule type" value="Genomic_DNA"/>
</dbReference>
<feature type="transmembrane region" description="Helical" evidence="1">
    <location>
        <begin position="12"/>
        <end position="30"/>
    </location>
</feature>
<dbReference type="STRING" id="401562.NS365_12990"/>
<evidence type="ECO:0008006" key="6">
    <source>
        <dbReference type="Google" id="ProtNLM"/>
    </source>
</evidence>